<dbReference type="PANTHER" id="PTHR11208:SF109">
    <property type="entry name" value="OS01G0886300 PROTEIN"/>
    <property type="match status" value="1"/>
</dbReference>
<dbReference type="InterPro" id="IPR045071">
    <property type="entry name" value="BBP-like"/>
</dbReference>
<evidence type="ECO:0000313" key="2">
    <source>
        <dbReference type="EMBL" id="KAE8665187.1"/>
    </source>
</evidence>
<dbReference type="PANTHER" id="PTHR11208">
    <property type="entry name" value="RNA-BINDING PROTEIN RELATED"/>
    <property type="match status" value="1"/>
</dbReference>
<dbReference type="GO" id="GO:0003729">
    <property type="term" value="F:mRNA binding"/>
    <property type="evidence" value="ECO:0007669"/>
    <property type="project" value="TreeGrafter"/>
</dbReference>
<dbReference type="InterPro" id="IPR032377">
    <property type="entry name" value="STAR_dimer"/>
</dbReference>
<accession>A0A6A2Y4H4</accession>
<dbReference type="InterPro" id="IPR036612">
    <property type="entry name" value="KH_dom_type_1_sf"/>
</dbReference>
<evidence type="ECO:0000259" key="1">
    <source>
        <dbReference type="Pfam" id="PF16544"/>
    </source>
</evidence>
<reference evidence="2" key="1">
    <citation type="submission" date="2019-09" db="EMBL/GenBank/DDBJ databases">
        <title>Draft genome information of white flower Hibiscus syriacus.</title>
        <authorList>
            <person name="Kim Y.-M."/>
        </authorList>
    </citation>
    <scope>NUCLEOTIDE SEQUENCE [LARGE SCALE GENOMIC DNA]</scope>
    <source>
        <strain evidence="2">YM2019G1</strain>
    </source>
</reference>
<comment type="caution">
    <text evidence="2">The sequence shown here is derived from an EMBL/GenBank/DDBJ whole genome shotgun (WGS) entry which is preliminary data.</text>
</comment>
<organism evidence="2 3">
    <name type="scientific">Hibiscus syriacus</name>
    <name type="common">Rose of Sharon</name>
    <dbReference type="NCBI Taxonomy" id="106335"/>
    <lineage>
        <taxon>Eukaryota</taxon>
        <taxon>Viridiplantae</taxon>
        <taxon>Streptophyta</taxon>
        <taxon>Embryophyta</taxon>
        <taxon>Tracheophyta</taxon>
        <taxon>Spermatophyta</taxon>
        <taxon>Magnoliopsida</taxon>
        <taxon>eudicotyledons</taxon>
        <taxon>Gunneridae</taxon>
        <taxon>Pentapetalae</taxon>
        <taxon>rosids</taxon>
        <taxon>malvids</taxon>
        <taxon>Malvales</taxon>
        <taxon>Malvaceae</taxon>
        <taxon>Malvoideae</taxon>
        <taxon>Hibiscus</taxon>
    </lineage>
</organism>
<dbReference type="GO" id="GO:0048024">
    <property type="term" value="P:regulation of mRNA splicing, via spliceosome"/>
    <property type="evidence" value="ECO:0007669"/>
    <property type="project" value="TreeGrafter"/>
</dbReference>
<dbReference type="Pfam" id="PF16544">
    <property type="entry name" value="STAR_dimer"/>
    <property type="match status" value="1"/>
</dbReference>
<name>A0A6A2Y4H4_HIBSY</name>
<protein>
    <submittedName>
        <fullName evidence="2">KH domain-containing protein</fullName>
    </submittedName>
</protein>
<dbReference type="Proteomes" id="UP000436088">
    <property type="component" value="Unassembled WGS sequence"/>
</dbReference>
<evidence type="ECO:0000313" key="3">
    <source>
        <dbReference type="Proteomes" id="UP000436088"/>
    </source>
</evidence>
<dbReference type="SUPFAM" id="SSF54791">
    <property type="entry name" value="Eukaryotic type KH-domain (KH-domain type I)"/>
    <property type="match status" value="1"/>
</dbReference>
<dbReference type="AlphaFoldDB" id="A0A6A2Y4H4"/>
<gene>
    <name evidence="2" type="ORF">F3Y22_tig00112649pilonHSYRG00100</name>
</gene>
<dbReference type="EMBL" id="VEPZ02001625">
    <property type="protein sequence ID" value="KAE8665187.1"/>
    <property type="molecule type" value="Genomic_DNA"/>
</dbReference>
<dbReference type="Gene3D" id="3.30.1370.10">
    <property type="entry name" value="K Homology domain, type 1"/>
    <property type="match status" value="1"/>
</dbReference>
<dbReference type="Gene3D" id="1.20.5.4010">
    <property type="match status" value="1"/>
</dbReference>
<keyword evidence="3" id="KW-1185">Reference proteome</keyword>
<feature type="domain" description="STAR protein homodimerisation region" evidence="1">
    <location>
        <begin position="32"/>
        <end position="69"/>
    </location>
</feature>
<sequence length="201" mass="23006">MMGERILPGSFLQYPLSGLHASPHKPSLPSDRERYLAELLVKKQKLGPFMQILPLCTRLLNQEIKRVSGLNPGFADHDRFEHDTPLRSLVQHPNGRQMDMEGWSAMQTAEEKLKDKLGCEHLNEPLHVLLEAEFPEDTINSRLDYVVGILENLLKPVGCINTQLRMTNYVGGMITQPQVAINDRRERSREDVKNFKINLKL</sequence>
<dbReference type="GO" id="GO:0005634">
    <property type="term" value="C:nucleus"/>
    <property type="evidence" value="ECO:0007669"/>
    <property type="project" value="TreeGrafter"/>
</dbReference>
<proteinExistence type="predicted"/>